<keyword evidence="2 6" id="KW-0547">Nucleotide-binding</keyword>
<protein>
    <submittedName>
        <fullName evidence="9">DNA translocase FtsK</fullName>
    </submittedName>
</protein>
<name>A0ABW5PSX8_9BACI</name>
<dbReference type="Pfam" id="PF17854">
    <property type="entry name" value="FtsK_alpha"/>
    <property type="match status" value="1"/>
</dbReference>
<keyword evidence="4 6" id="KW-0067">ATP-binding</keyword>
<evidence type="ECO:0000256" key="2">
    <source>
        <dbReference type="ARBA" id="ARBA00022741"/>
    </source>
</evidence>
<organism evidence="9 10">
    <name type="scientific">Terrilactibacillus laevilacticus</name>
    <dbReference type="NCBI Taxonomy" id="1380157"/>
    <lineage>
        <taxon>Bacteria</taxon>
        <taxon>Bacillati</taxon>
        <taxon>Bacillota</taxon>
        <taxon>Bacilli</taxon>
        <taxon>Bacillales</taxon>
        <taxon>Bacillaceae</taxon>
        <taxon>Terrilactibacillus</taxon>
    </lineage>
</organism>
<feature type="domain" description="FtsK" evidence="8">
    <location>
        <begin position="473"/>
        <end position="665"/>
    </location>
</feature>
<comment type="caution">
    <text evidence="9">The sequence shown here is derived from an EMBL/GenBank/DDBJ whole genome shotgun (WGS) entry which is preliminary data.</text>
</comment>
<accession>A0ABW5PSX8</accession>
<dbReference type="PANTHER" id="PTHR22683">
    <property type="entry name" value="SPORULATION PROTEIN RELATED"/>
    <property type="match status" value="1"/>
</dbReference>
<feature type="region of interest" description="Disordered" evidence="7">
    <location>
        <begin position="317"/>
        <end position="337"/>
    </location>
</feature>
<keyword evidence="3" id="KW-0159">Chromosome partition</keyword>
<feature type="compositionally biased region" description="Polar residues" evidence="7">
    <location>
        <begin position="56"/>
        <end position="70"/>
    </location>
</feature>
<dbReference type="Gene3D" id="1.10.10.10">
    <property type="entry name" value="Winged helix-like DNA-binding domain superfamily/Winged helix DNA-binding domain"/>
    <property type="match status" value="1"/>
</dbReference>
<dbReference type="SMART" id="SM00382">
    <property type="entry name" value="AAA"/>
    <property type="match status" value="1"/>
</dbReference>
<feature type="compositionally biased region" description="Basic residues" evidence="7">
    <location>
        <begin position="289"/>
        <end position="299"/>
    </location>
</feature>
<feature type="compositionally biased region" description="Basic and acidic residues" evidence="7">
    <location>
        <begin position="217"/>
        <end position="271"/>
    </location>
</feature>
<reference evidence="10" key="1">
    <citation type="journal article" date="2019" name="Int. J. Syst. Evol. Microbiol.">
        <title>The Global Catalogue of Microorganisms (GCM) 10K type strain sequencing project: providing services to taxonomists for standard genome sequencing and annotation.</title>
        <authorList>
            <consortium name="The Broad Institute Genomics Platform"/>
            <consortium name="The Broad Institute Genome Sequencing Center for Infectious Disease"/>
            <person name="Wu L."/>
            <person name="Ma J."/>
        </authorList>
    </citation>
    <scope>NUCLEOTIDE SEQUENCE [LARGE SCALE GENOMIC DNA]</scope>
    <source>
        <strain evidence="10">TISTR 2241</strain>
    </source>
</reference>
<dbReference type="InterPro" id="IPR041027">
    <property type="entry name" value="FtsK_alpha"/>
</dbReference>
<evidence type="ECO:0000259" key="8">
    <source>
        <dbReference type="PROSITE" id="PS50901"/>
    </source>
</evidence>
<evidence type="ECO:0000256" key="6">
    <source>
        <dbReference type="PROSITE-ProRule" id="PRU00289"/>
    </source>
</evidence>
<dbReference type="InterPro" id="IPR027417">
    <property type="entry name" value="P-loop_NTPase"/>
</dbReference>
<feature type="compositionally biased region" description="Basic and acidic residues" evidence="7">
    <location>
        <begin position="321"/>
        <end position="337"/>
    </location>
</feature>
<evidence type="ECO:0000313" key="10">
    <source>
        <dbReference type="Proteomes" id="UP001597458"/>
    </source>
</evidence>
<feature type="compositionally biased region" description="Basic and acidic residues" evidence="7">
    <location>
        <begin position="172"/>
        <end position="187"/>
    </location>
</feature>
<dbReference type="InterPro" id="IPR036388">
    <property type="entry name" value="WH-like_DNA-bd_sf"/>
</dbReference>
<dbReference type="RefSeq" id="WP_309147177.1">
    <property type="nucleotide sequence ID" value="NZ_JBHUMR010000014.1"/>
</dbReference>
<evidence type="ECO:0000256" key="7">
    <source>
        <dbReference type="SAM" id="MobiDB-lite"/>
    </source>
</evidence>
<proteinExistence type="inferred from homology"/>
<dbReference type="InterPro" id="IPR036390">
    <property type="entry name" value="WH_DNA-bd_sf"/>
</dbReference>
<keyword evidence="5" id="KW-0238">DNA-binding</keyword>
<dbReference type="SUPFAM" id="SSF46785">
    <property type="entry name" value="Winged helix' DNA-binding domain"/>
    <property type="match status" value="1"/>
</dbReference>
<feature type="compositionally biased region" description="Low complexity" evidence="7">
    <location>
        <begin position="108"/>
        <end position="117"/>
    </location>
</feature>
<dbReference type="Gene3D" id="3.30.980.40">
    <property type="match status" value="1"/>
</dbReference>
<dbReference type="PROSITE" id="PS50901">
    <property type="entry name" value="FTSK"/>
    <property type="match status" value="1"/>
</dbReference>
<dbReference type="SUPFAM" id="SSF52540">
    <property type="entry name" value="P-loop containing nucleoside triphosphate hydrolases"/>
    <property type="match status" value="1"/>
</dbReference>
<dbReference type="EMBL" id="JBHUMR010000014">
    <property type="protein sequence ID" value="MFD2618018.1"/>
    <property type="molecule type" value="Genomic_DNA"/>
</dbReference>
<feature type="binding site" evidence="6">
    <location>
        <begin position="490"/>
        <end position="497"/>
    </location>
    <ligand>
        <name>ATP</name>
        <dbReference type="ChEBI" id="CHEBI:30616"/>
    </ligand>
</feature>
<feature type="region of interest" description="Disordered" evidence="7">
    <location>
        <begin position="155"/>
        <end position="187"/>
    </location>
</feature>
<dbReference type="Proteomes" id="UP001597458">
    <property type="component" value="Unassembled WGS sequence"/>
</dbReference>
<evidence type="ECO:0000256" key="1">
    <source>
        <dbReference type="ARBA" id="ARBA00006474"/>
    </source>
</evidence>
<keyword evidence="10" id="KW-1185">Reference proteome</keyword>
<feature type="region of interest" description="Disordered" evidence="7">
    <location>
        <begin position="211"/>
        <end position="303"/>
    </location>
</feature>
<evidence type="ECO:0000256" key="5">
    <source>
        <dbReference type="ARBA" id="ARBA00023125"/>
    </source>
</evidence>
<dbReference type="Pfam" id="PF01580">
    <property type="entry name" value="FtsK_SpoIIIE"/>
    <property type="match status" value="1"/>
</dbReference>
<feature type="compositionally biased region" description="Basic residues" evidence="7">
    <location>
        <begin position="88"/>
        <end position="97"/>
    </location>
</feature>
<evidence type="ECO:0000256" key="3">
    <source>
        <dbReference type="ARBA" id="ARBA00022829"/>
    </source>
</evidence>
<dbReference type="InterPro" id="IPR018541">
    <property type="entry name" value="Ftsk_gamma"/>
</dbReference>
<feature type="region of interest" description="Disordered" evidence="7">
    <location>
        <begin position="54"/>
        <end position="124"/>
    </location>
</feature>
<feature type="compositionally biased region" description="Polar residues" evidence="7">
    <location>
        <begin position="159"/>
        <end position="171"/>
    </location>
</feature>
<dbReference type="PANTHER" id="PTHR22683:SF42">
    <property type="entry name" value="DNA TRANSLOCASE SFTA"/>
    <property type="match status" value="1"/>
</dbReference>
<dbReference type="CDD" id="cd01127">
    <property type="entry name" value="TrwB_TraG_TraD_VirD4"/>
    <property type="match status" value="1"/>
</dbReference>
<sequence length="813" mass="93077">MGSNWWKRLFHQDDEEDFLHQKQNHDDDAYQSLHNPIVGRFEDTNRQIHVRMLHQYPNSNGRDVTPNSRQSFKDTPIPNHDRYESVRKHPAHNRKASHKSDDKWAKNQESQETSQSSKKSRFKPTEIISPVYGYKKPPEHFYRQMGNINRIPKSDQKVTQKANNLTASSLNSKDKQRINEKQLDQPTYQRKENKLITDVEPKTNLQKDVHSLPFKHSQKEDINEEKNDDFMISDTKEGLDDFPESRPKKIKADSHADQYESKDDNIKKSDADVQNQENTMEKDETPVKPKFKVSPHRQGRNGSKVPFNVLMFRTDKRNHKTHETHDEQPKKNNRLEQKDYQISLDVLDDPPESKESDSKWIEEKRSILKETLDNFHVNADIVDYTQGPAVTRFEIHLHPGVKVNKILNLTEDIKLSMAAEQIRIAPVTGKNTVGIEVPNDERKPVYLKDLLHSETFKDHSSALPAILGQDISGQQVITDLAKMPHGLIAGATGSGKSVCIHSLILSLIYKTSPERLRLILIDPKVVELAAYRELPHLATPVITEPKEASLSLKWAVEEMENRYQYFAKMGVRDIKRYNECIDNGQHEGEIMPYIVIIIDELADLMMVSPQDVEEAICRIAQKARAAGIHLLLATQRPSVDVITGLIKSNIPTRIAFSVSSQVDSRTILDSSGAERLLGQGDMLFVENGARDIKRLQGCYVSDEEISRISAQFDQMESPPYLFDKEDFKGVLQDNADMDDELFDEAGYFVIDQGQASVSSLQRRFRIGYNRAARLIDDLQAMGVVSESNGSKPRQILVSKEEFEDQIINQDKVY</sequence>
<comment type="similarity">
    <text evidence="1">Belongs to the FtsK/SpoIIIE/SftA family.</text>
</comment>
<dbReference type="InterPro" id="IPR002543">
    <property type="entry name" value="FtsK_dom"/>
</dbReference>
<dbReference type="InterPro" id="IPR003593">
    <property type="entry name" value="AAA+_ATPase"/>
</dbReference>
<dbReference type="Gene3D" id="3.40.50.300">
    <property type="entry name" value="P-loop containing nucleotide triphosphate hydrolases"/>
    <property type="match status" value="1"/>
</dbReference>
<evidence type="ECO:0000256" key="4">
    <source>
        <dbReference type="ARBA" id="ARBA00022840"/>
    </source>
</evidence>
<dbReference type="InterPro" id="IPR050206">
    <property type="entry name" value="FtsK/SpoIIIE/SftA"/>
</dbReference>
<dbReference type="Pfam" id="PF09397">
    <property type="entry name" value="FtsK_gamma"/>
    <property type="match status" value="1"/>
</dbReference>
<evidence type="ECO:0000313" key="9">
    <source>
        <dbReference type="EMBL" id="MFD2618018.1"/>
    </source>
</evidence>
<gene>
    <name evidence="9" type="ORF">ACFSTF_11935</name>
</gene>
<dbReference type="SMART" id="SM00843">
    <property type="entry name" value="Ftsk_gamma"/>
    <property type="match status" value="1"/>
</dbReference>